<evidence type="ECO:0000313" key="3">
    <source>
        <dbReference type="EMBL" id="OHA00166.1"/>
    </source>
</evidence>
<dbReference type="AlphaFoldDB" id="A0A1G2KL99"/>
<reference evidence="3 4" key="1">
    <citation type="journal article" date="2016" name="Nat. Commun.">
        <title>Thousands of microbial genomes shed light on interconnected biogeochemical processes in an aquifer system.</title>
        <authorList>
            <person name="Anantharaman K."/>
            <person name="Brown C.T."/>
            <person name="Hug L.A."/>
            <person name="Sharon I."/>
            <person name="Castelle C.J."/>
            <person name="Probst A.J."/>
            <person name="Thomas B.C."/>
            <person name="Singh A."/>
            <person name="Wilkins M.J."/>
            <person name="Karaoz U."/>
            <person name="Brodie E.L."/>
            <person name="Williams K.H."/>
            <person name="Hubbard S.S."/>
            <person name="Banfield J.F."/>
        </authorList>
    </citation>
    <scope>NUCLEOTIDE SEQUENCE [LARGE SCALE GENOMIC DNA]</scope>
</reference>
<dbReference type="Proteomes" id="UP000179023">
    <property type="component" value="Unassembled WGS sequence"/>
</dbReference>
<protein>
    <recommendedName>
        <fullName evidence="2">DUF8128 domain-containing protein</fullName>
    </recommendedName>
</protein>
<feature type="transmembrane region" description="Helical" evidence="1">
    <location>
        <begin position="28"/>
        <end position="45"/>
    </location>
</feature>
<evidence type="ECO:0000259" key="2">
    <source>
        <dbReference type="Pfam" id="PF26449"/>
    </source>
</evidence>
<sequence>MEVYFLSKVFFMETLALLLFYAWKTAPLWLPASLAVFFWISWVGYKRTQYLDKQKMVLLEVKVPKNVDKSPLAMEVVLNSLYQTSGESTWYDRYVLGKVRADFSLEMVSIEGDIHFFIRTRPFVRKNIENHVYSQYPTAEIYEAEDYTPIVPFAKSGSDWNLFGLEYKLSKPDPYPIKTYIDYELDRDKFEEKKVDPITPTLEFLGGIGKGEQIWVQILVQANKGKKDPTTPWKGRDWQGEAKVLINKIMEDAKERSGSISEEGNDFRLAMLTEGERNAIKAIERSVSKLGFDCGIRALYIARKDVFEPGNISGLFGLLRQYNSNDLNGFKYSRYTDVDYPWQDYIDFDLANPISLTGSRVARLRWMLFDAYRRRSWFHPPYERKPFVLNTEELATIFHFPGRVSETPTFERIASKKSEPPANLPI</sequence>
<evidence type="ECO:0000256" key="1">
    <source>
        <dbReference type="SAM" id="Phobius"/>
    </source>
</evidence>
<dbReference type="EMBL" id="MHQI01000025">
    <property type="protein sequence ID" value="OHA00166.1"/>
    <property type="molecule type" value="Genomic_DNA"/>
</dbReference>
<dbReference type="InterPro" id="IPR058441">
    <property type="entry name" value="DUF8128"/>
</dbReference>
<comment type="caution">
    <text evidence="3">The sequence shown here is derived from an EMBL/GenBank/DDBJ whole genome shotgun (WGS) entry which is preliminary data.</text>
</comment>
<evidence type="ECO:0000313" key="4">
    <source>
        <dbReference type="Proteomes" id="UP000179023"/>
    </source>
</evidence>
<name>A0A1G2KL99_9BACT</name>
<dbReference type="Pfam" id="PF26449">
    <property type="entry name" value="DUF8128"/>
    <property type="match status" value="1"/>
</dbReference>
<organism evidence="3 4">
    <name type="scientific">Candidatus Sungbacteria bacterium RIFCSPHIGHO2_02_FULL_47_11</name>
    <dbReference type="NCBI Taxonomy" id="1802270"/>
    <lineage>
        <taxon>Bacteria</taxon>
        <taxon>Candidatus Sungiibacteriota</taxon>
    </lineage>
</organism>
<keyword evidence="1" id="KW-0472">Membrane</keyword>
<gene>
    <name evidence="3" type="ORF">A3C07_04890</name>
</gene>
<keyword evidence="1" id="KW-1133">Transmembrane helix</keyword>
<proteinExistence type="predicted"/>
<feature type="domain" description="DUF8128" evidence="2">
    <location>
        <begin position="55"/>
        <end position="408"/>
    </location>
</feature>
<keyword evidence="1" id="KW-0812">Transmembrane</keyword>
<dbReference type="STRING" id="1802270.A3C07_04890"/>
<accession>A0A1G2KL99</accession>